<organism evidence="3 4">
    <name type="scientific">Pseudodesulfovibrio portus</name>
    <dbReference type="NCBI Taxonomy" id="231439"/>
    <lineage>
        <taxon>Bacteria</taxon>
        <taxon>Pseudomonadati</taxon>
        <taxon>Thermodesulfobacteriota</taxon>
        <taxon>Desulfovibrionia</taxon>
        <taxon>Desulfovibrionales</taxon>
        <taxon>Desulfovibrionaceae</taxon>
    </lineage>
</organism>
<dbReference type="CDD" id="cd03789">
    <property type="entry name" value="GT9_LPS_heptosyltransferase"/>
    <property type="match status" value="1"/>
</dbReference>
<dbReference type="InterPro" id="IPR002201">
    <property type="entry name" value="Glyco_trans_9"/>
</dbReference>
<dbReference type="EMBL" id="AP026708">
    <property type="protein sequence ID" value="BDQ32998.1"/>
    <property type="molecule type" value="Genomic_DNA"/>
</dbReference>
<dbReference type="Pfam" id="PF01075">
    <property type="entry name" value="Glyco_transf_9"/>
    <property type="match status" value="1"/>
</dbReference>
<dbReference type="Gene3D" id="3.40.50.2000">
    <property type="entry name" value="Glycogen Phosphorylase B"/>
    <property type="match status" value="2"/>
</dbReference>
<keyword evidence="1" id="KW-0328">Glycosyltransferase</keyword>
<reference evidence="3" key="1">
    <citation type="submission" date="2022-08" db="EMBL/GenBank/DDBJ databases">
        <title>Genome Sequence of the sulphate-reducing bacterium, Pseudodesulfovibrio portus JCM14722.</title>
        <authorList>
            <person name="Kondo R."/>
            <person name="Kataoka T."/>
        </authorList>
    </citation>
    <scope>NUCLEOTIDE SEQUENCE</scope>
    <source>
        <strain evidence="3">JCM 14722</strain>
    </source>
</reference>
<evidence type="ECO:0000313" key="4">
    <source>
        <dbReference type="Proteomes" id="UP001061361"/>
    </source>
</evidence>
<evidence type="ECO:0000256" key="2">
    <source>
        <dbReference type="ARBA" id="ARBA00022679"/>
    </source>
</evidence>
<name>A0ABN6RTN0_9BACT</name>
<keyword evidence="4" id="KW-1185">Reference proteome</keyword>
<dbReference type="PANTHER" id="PTHR30160">
    <property type="entry name" value="TETRAACYLDISACCHARIDE 4'-KINASE-RELATED"/>
    <property type="match status" value="1"/>
</dbReference>
<gene>
    <name evidence="3" type="ORF">JCM14722_05400</name>
</gene>
<dbReference type="Proteomes" id="UP001061361">
    <property type="component" value="Chromosome"/>
</dbReference>
<sequence>MTDIQTMHPRRILVCQLKQIGDVLLATPSIQLLKERFPEADIHVLTESKCAAVLENNPHVSHVWAIDKPALKNPFKAIKWYAEVGRADYDLIVDFQQLPRARYCIMFSKAPVKLTFTPPWYNRPFYTHWIKVIHGYAARQKASILRMLDIHWDGELPRLYLSEAEKKWADEFMAAQGLEPNNFVTVDPSHRRITRKWPERHFAGLIKLLREKHPTLKAFILYGPGELPVARKVAELAGDGAVVSEEMLTLRQMAAVQARAALHVGNCSAPRHFAVAVDTPSLAVHGATGFGWCPKTEKHVSVDKGLLCRACNKNSCETRECLETFLPEECLDEALRLLEFKTAGKAAPGTLA</sequence>
<evidence type="ECO:0000256" key="1">
    <source>
        <dbReference type="ARBA" id="ARBA00022676"/>
    </source>
</evidence>
<evidence type="ECO:0000313" key="3">
    <source>
        <dbReference type="EMBL" id="BDQ32998.1"/>
    </source>
</evidence>
<proteinExistence type="predicted"/>
<dbReference type="InterPro" id="IPR051199">
    <property type="entry name" value="LPS_LOS_Heptosyltrfase"/>
</dbReference>
<protein>
    <submittedName>
        <fullName evidence="3">Heptosyltransferase</fullName>
    </submittedName>
</protein>
<dbReference type="RefSeq" id="WP_264983054.1">
    <property type="nucleotide sequence ID" value="NZ_AP026708.1"/>
</dbReference>
<keyword evidence="2" id="KW-0808">Transferase</keyword>
<accession>A0ABN6RTN0</accession>
<dbReference type="SUPFAM" id="SSF53756">
    <property type="entry name" value="UDP-Glycosyltransferase/glycogen phosphorylase"/>
    <property type="match status" value="1"/>
</dbReference>